<feature type="transmembrane region" description="Helical" evidence="1">
    <location>
        <begin position="130"/>
        <end position="146"/>
    </location>
</feature>
<accession>A0ABS7P1Y9</accession>
<feature type="transmembrane region" description="Helical" evidence="1">
    <location>
        <begin position="322"/>
        <end position="340"/>
    </location>
</feature>
<feature type="transmembrane region" description="Helical" evidence="1">
    <location>
        <begin position="277"/>
        <end position="293"/>
    </location>
</feature>
<feature type="transmembrane region" description="Helical" evidence="1">
    <location>
        <begin position="81"/>
        <end position="99"/>
    </location>
</feature>
<gene>
    <name evidence="2" type="ORF">HQ603_04810</name>
</gene>
<dbReference type="Proteomes" id="UP000825228">
    <property type="component" value="Unassembled WGS sequence"/>
</dbReference>
<feature type="transmembrane region" description="Helical" evidence="1">
    <location>
        <begin position="196"/>
        <end position="218"/>
    </location>
</feature>
<feature type="transmembrane region" description="Helical" evidence="1">
    <location>
        <begin position="54"/>
        <end position="74"/>
    </location>
</feature>
<feature type="transmembrane region" description="Helical" evidence="1">
    <location>
        <begin position="230"/>
        <end position="248"/>
    </location>
</feature>
<keyword evidence="1" id="KW-1133">Transmembrane helix</keyword>
<comment type="caution">
    <text evidence="2">The sequence shown here is derived from an EMBL/GenBank/DDBJ whole genome shotgun (WGS) entry which is preliminary data.</text>
</comment>
<keyword evidence="3" id="KW-1185">Reference proteome</keyword>
<organism evidence="2 3">
    <name type="scientific">Rhodococcoides corynebacterioides</name>
    <dbReference type="NCBI Taxonomy" id="53972"/>
    <lineage>
        <taxon>Bacteria</taxon>
        <taxon>Bacillati</taxon>
        <taxon>Actinomycetota</taxon>
        <taxon>Actinomycetes</taxon>
        <taxon>Mycobacteriales</taxon>
        <taxon>Nocardiaceae</taxon>
        <taxon>Rhodococcoides</taxon>
    </lineage>
</organism>
<feature type="transmembrane region" description="Helical" evidence="1">
    <location>
        <begin position="387"/>
        <end position="412"/>
    </location>
</feature>
<protein>
    <submittedName>
        <fullName evidence="2">Uncharacterized protein</fullName>
    </submittedName>
</protein>
<keyword evidence="1" id="KW-0812">Transmembrane</keyword>
<reference evidence="2 3" key="1">
    <citation type="submission" date="2020-06" db="EMBL/GenBank/DDBJ databases">
        <title>Taxonomy, biology and ecology of Rhodococcus bacteria occurring in California pistachio and other woody hosts as revealed by genome sequence analyses.</title>
        <authorList>
            <person name="Gai Y."/>
            <person name="Riely B."/>
        </authorList>
    </citation>
    <scope>NUCLEOTIDE SEQUENCE [LARGE SCALE GENOMIC DNA]</scope>
    <source>
        <strain evidence="2 3">BP-281</strain>
    </source>
</reference>
<feature type="transmembrane region" description="Helical" evidence="1">
    <location>
        <begin position="255"/>
        <end position="271"/>
    </location>
</feature>
<dbReference type="EMBL" id="JABUBU010000002">
    <property type="protein sequence ID" value="MBY6366071.1"/>
    <property type="molecule type" value="Genomic_DNA"/>
</dbReference>
<dbReference type="RefSeq" id="WP_222683428.1">
    <property type="nucleotide sequence ID" value="NZ_JABUBS010000010.1"/>
</dbReference>
<feature type="transmembrane region" description="Helical" evidence="1">
    <location>
        <begin position="166"/>
        <end position="189"/>
    </location>
</feature>
<name>A0ABS7P1Y9_9NOCA</name>
<evidence type="ECO:0000313" key="2">
    <source>
        <dbReference type="EMBL" id="MBY6366071.1"/>
    </source>
</evidence>
<feature type="transmembrane region" description="Helical" evidence="1">
    <location>
        <begin position="300"/>
        <end position="316"/>
    </location>
</feature>
<feature type="transmembrane region" description="Helical" evidence="1">
    <location>
        <begin position="105"/>
        <end position="123"/>
    </location>
</feature>
<evidence type="ECO:0000256" key="1">
    <source>
        <dbReference type="SAM" id="Phobius"/>
    </source>
</evidence>
<feature type="transmembrane region" description="Helical" evidence="1">
    <location>
        <begin position="347"/>
        <end position="367"/>
    </location>
</feature>
<keyword evidence="1" id="KW-0472">Membrane</keyword>
<sequence>MRLSPAVLSSLGAAGGAALVAVWALSNARPIDLYQAETDTRSPYVFGNNWSDRFLNSSWAVGIALVVVVVALWVGGKYRLAPALGAGAGLFILGAPSVVDVPTGLAPTTTGLAAGLLLGFAVSTARSDRAVAVAVIVGAACAYPVRRDLDARFGSPRDWSISLGGSYATTLVPIVVLVLVLALVVCAVATTTGSTAPMAAGGSGSTMVAIAAVVTWAVYVSFGDSASSTVQWVTAVAVTVAVVGVVAVRCGRDGGFVCAGLAVAATTINGMTWSGWWLAPLALVGIAVGFLLARRVPSTVVGCCVLAVVCASGLMWDNAASTVAYAAVLPTAAAYSYASSLVSDPSVLALGVLLPVICAVFGFSALGKRPSGVFGWVPNDQPIEIPAPGSVVPATATAIAAAVAASLVAAVLATRTRRQPSTAP</sequence>
<proteinExistence type="predicted"/>
<evidence type="ECO:0000313" key="3">
    <source>
        <dbReference type="Proteomes" id="UP000825228"/>
    </source>
</evidence>